<dbReference type="SMART" id="SM00261">
    <property type="entry name" value="FU"/>
    <property type="match status" value="8"/>
</dbReference>
<feature type="repeat" description="TNFR-Cys" evidence="8">
    <location>
        <begin position="899"/>
        <end position="942"/>
    </location>
</feature>
<feature type="chain" id="PRO_5003287785" description="TNFR-Cys domain-containing protein" evidence="10">
    <location>
        <begin position="34"/>
        <end position="2585"/>
    </location>
</feature>
<evidence type="ECO:0000256" key="10">
    <source>
        <dbReference type="SAM" id="SignalP"/>
    </source>
</evidence>
<feature type="disulfide bond" evidence="8">
    <location>
        <begin position="781"/>
        <end position="794"/>
    </location>
</feature>
<dbReference type="InterPro" id="IPR018466">
    <property type="entry name" value="Kre9/Knh1-like_N"/>
</dbReference>
<feature type="domain" description="TNFR-Cys" evidence="11">
    <location>
        <begin position="339"/>
        <end position="382"/>
    </location>
</feature>
<dbReference type="SMART" id="SM01411">
    <property type="entry name" value="Ephrin_rec_like"/>
    <property type="match status" value="11"/>
</dbReference>
<feature type="compositionally biased region" description="Acidic residues" evidence="9">
    <location>
        <begin position="2311"/>
        <end position="2320"/>
    </location>
</feature>
<feature type="domain" description="TNFR-Cys" evidence="11">
    <location>
        <begin position="1399"/>
        <end position="1442"/>
    </location>
</feature>
<feature type="repeat" description="TNFR-Cys" evidence="8">
    <location>
        <begin position="390"/>
        <end position="436"/>
    </location>
</feature>
<feature type="disulfide bond" evidence="8">
    <location>
        <begin position="978"/>
        <end position="996"/>
    </location>
</feature>
<feature type="repeat" description="TNFR-Cys" evidence="8">
    <location>
        <begin position="1399"/>
        <end position="1442"/>
    </location>
</feature>
<feature type="disulfide bond" evidence="8">
    <location>
        <begin position="361"/>
        <end position="374"/>
    </location>
</feature>
<keyword evidence="7" id="KW-0325">Glycoprotein</keyword>
<dbReference type="PROSITE" id="PS00652">
    <property type="entry name" value="TNFR_NGFR_1"/>
    <property type="match status" value="2"/>
</dbReference>
<feature type="region of interest" description="Disordered" evidence="9">
    <location>
        <begin position="2214"/>
        <end position="2262"/>
    </location>
</feature>
<feature type="repeat" description="TNFR-Cys" evidence="8">
    <location>
        <begin position="1613"/>
        <end position="1653"/>
    </location>
</feature>
<feature type="domain" description="TNFR-Cys" evidence="11">
    <location>
        <begin position="390"/>
        <end position="436"/>
    </location>
</feature>
<feature type="disulfide bond" evidence="8">
    <location>
        <begin position="536"/>
        <end position="549"/>
    </location>
</feature>
<dbReference type="InterPro" id="IPR009030">
    <property type="entry name" value="Growth_fac_rcpt_cys_sf"/>
</dbReference>
<evidence type="ECO:0000256" key="1">
    <source>
        <dbReference type="ARBA" id="ARBA00004370"/>
    </source>
</evidence>
<dbReference type="EMBL" id="GL832986">
    <property type="protein sequence ID" value="EGD79525.1"/>
    <property type="molecule type" value="Genomic_DNA"/>
</dbReference>
<feature type="repeat" description="TNFR-Cys" evidence="8">
    <location>
        <begin position="1779"/>
        <end position="1823"/>
    </location>
</feature>
<feature type="region of interest" description="Disordered" evidence="9">
    <location>
        <begin position="2283"/>
        <end position="2347"/>
    </location>
</feature>
<dbReference type="STRING" id="946362.F2UPH0"/>
<dbReference type="PANTHER" id="PTHR46330">
    <property type="entry name" value="TUMOR NECROSIS FACTOR RECEPTOR SUPERFAMILY MEMBER 10B"/>
    <property type="match status" value="1"/>
</dbReference>
<evidence type="ECO:0000256" key="9">
    <source>
        <dbReference type="SAM" id="MobiDB-lite"/>
    </source>
</evidence>
<feature type="compositionally biased region" description="Acidic residues" evidence="9">
    <location>
        <begin position="2519"/>
        <end position="2532"/>
    </location>
</feature>
<feature type="domain" description="TNFR-Cys" evidence="11">
    <location>
        <begin position="519"/>
        <end position="557"/>
    </location>
</feature>
<dbReference type="OMA" id="SCVANTY"/>
<feature type="disulfide bond" evidence="8">
    <location>
        <begin position="924"/>
        <end position="942"/>
    </location>
</feature>
<dbReference type="PROSITE" id="PS50050">
    <property type="entry name" value="TNFR_NGFR_2"/>
    <property type="match status" value="14"/>
</dbReference>
<name>F2UPH0_SALR5</name>
<dbReference type="Proteomes" id="UP000007799">
    <property type="component" value="Unassembled WGS sequence"/>
</dbReference>
<evidence type="ECO:0000256" key="4">
    <source>
        <dbReference type="ARBA" id="ARBA00023136"/>
    </source>
</evidence>
<feature type="domain" description="TNFR-Cys" evidence="11">
    <location>
        <begin position="611"/>
        <end position="651"/>
    </location>
</feature>
<feature type="domain" description="TNFR-Cys" evidence="11">
    <location>
        <begin position="853"/>
        <end position="893"/>
    </location>
</feature>
<feature type="disulfide bond" evidence="8">
    <location>
        <begin position="539"/>
        <end position="557"/>
    </location>
</feature>
<evidence type="ECO:0000313" key="13">
    <source>
        <dbReference type="Proteomes" id="UP000007799"/>
    </source>
</evidence>
<organism evidence="13">
    <name type="scientific">Salpingoeca rosetta (strain ATCC 50818 / BSB-021)</name>
    <dbReference type="NCBI Taxonomy" id="946362"/>
    <lineage>
        <taxon>Eukaryota</taxon>
        <taxon>Choanoflagellata</taxon>
        <taxon>Craspedida</taxon>
        <taxon>Salpingoecidae</taxon>
        <taxon>Salpingoeca</taxon>
    </lineage>
</organism>
<dbReference type="Pfam" id="PF10342">
    <property type="entry name" value="Kre9_KNH"/>
    <property type="match status" value="1"/>
</dbReference>
<feature type="domain" description="TNFR-Cys" evidence="11">
    <location>
        <begin position="749"/>
        <end position="802"/>
    </location>
</feature>
<feature type="repeat" description="TNFR-Cys" evidence="8">
    <location>
        <begin position="807"/>
        <end position="851"/>
    </location>
</feature>
<feature type="disulfide bond" evidence="8">
    <location>
        <begin position="633"/>
        <end position="651"/>
    </location>
</feature>
<sequence>MVRRLPTISAVAGVVGFVLLLSLLTQERTGALGATTPSCRSHFQCRPGQFCSRVEACEAESVCLQFGYSYGLGNYCPCLPGSITGQTALSGIKPSGTPITVEFRTTNVGPAVHLQLQGETSTQTMQEFVRVEDSAVTSVTWTVPLSTPSGQYRITVTSIATTSIVGYIPATGTFTIKRRFRCISHDSCGPSEYCDIYGVCVPCNDCLRFVDAIDGECPFKCFETPPASFPEITFRSPTTSTVVSAGSAITITWFFNQLVLDFIDLYIVPMGSSALDTAVIIRTSVAAGQYTWTVPSDMLSGDYWIAAVFTDDAERTIIGHAPNSIEAGSVGFSIQGCPTCSDNEYLTGPCGGKVVPKCMPCTECSAGTYETRACTLTSNRACDACVRAEDCGSGEYLAGKCTATTSPKCQVCTTAKDCGLGEVLLGTCGGASNPVCVACESPCRTCAGTTRTCKSCVANTYLSGSTCVDVCPEGMYGDVTSGTCTTCAEECEACAGGTSQECTACAPGYFLSGTACVSVCPDGYYGDATSRVCVRCAVCREGTFAVGGCSGVEDTLCQGWRVCASDEYEVRAPSATSDRECTACRTSCPAGKELAGICGGSDGTRDRVCEDCGSGTFKASEGGEACSACRTVCADEHYLSGACTTTQEPVCERCIEQADCRAGQYAGGTCGGSDGRSNRECLACHGTCAECVGPTATDCTACSGDLHLDDGGACVSECDAGFFEVGNECVPCDGSCLDCNGDGPGACTACAKGTFLHRGECVAVCPDETYGDVVQRQCQVCKVCSGDEYVLSACGGTSNTQCSALSVCGAGQYEAVAATLTSDRECADCRTSCPAGEELSVACTATADAQCTPCVGGTYKASAGSGLCAACTRECGDGEYLSGVCSATTTPVCAACTSTCAAGQYLDGVCGGRSNPQCTACTECSAGTYETRACTLTSNRACDACVRAEDCGSGEYLAGKCTATTSPKCQVCTTAKDCGLGEVLLGTCGGASNPVCVACESPCRTCAGTTRTCKSCVANTYLSAVRECTAGQEYETQAPTATSNRACAPLTTCDFETQFESQVPTATSNRVCTPLSSCDAETQYETQAPTQTSDRECEGLATCVAGEFVATQPTPTSNRVCASCPAGTTDHDSDSETACVACPAGHFSSAGSIGPCSLYMCPAGTADTDSSASTPCEACDGTSSFQPAAGQASCLQVTTCVAGEEEQDAPTAVSDRECRPCQLGVTYKAQPGQNTTCAAVRTCLAGEEQTLAPTLSSNRVCTTCGPGTFKAAAGQATSCIATQNCAPGFQESVAPTPASDRQCEACPTGTFKSTTGQATCTAHATCDTDTQYQTKAPTTSTNRECGPLTDCGTGEWEERAPTATSDRVCELCDSCEDEGLTQATACTETANTVCENCDTCNPGFFVSSPCTSVSQTECTECAECGADQYQTQECRVSTNTQCAPLTTCTASQYETVAPTDTSDRECATLTTCVVGQYECVAPTETSNRQCCAIAQCDVGEEEAVAPTATSNRQCQNCTAGTTDDDANGATPCVQCPAGTFVPEGRTGDCSAYRCAPGTVDADQLPSTPCTPCSSGVSFAPTSGLTACVAVSDCPAGEEESVQPTLSSDRVCTVCAAGTFKEDAGQDDCMTASTCASGTQYVAQPHTPTSDTVCANVTQCTATQYQTVAPTAMSDRQCRNLTVCEANEYQTRAPTATTDRQCATVRAACSMDEFESAAPTATSDRECTQLTTCRAQQYEARAPTPSTDRECIYWTNCTAAQFQVTAPTSVSDRVCANLTVCTATQFEAVAPTTTTNRVCESCTACPGGTHYEMTPCTASADATCAMCSTCSGDTYASAACSETDDTTCTACTQCVDGSTFESSPCLAHDDRVCLPCTVCNVTTEYVGRACNVTSDTQCLPYTTCAVDEYEHVAVTRTSDRQCLPLSVCTEVQFISAVHTTTSNRVCQDVRSCVRELEYEAAAPTPTTDRVCEAVAVCVGDEIEVMGPTSTSNRVCRLVDQAVGDRNKTSLVLPLVAAVIAALVIALLTSVGVPIKHSGPLPHVGMKANPLYSGAAASGVHAGALSGALWLQRDNTITGTQETSVDDMRMVDIGLTGASTSDDQVPDALSQREFLRVASKRRANGWFTLKRQRRAGTTAPAASRSASASAGTGLVKMGLLTGRDAQQGTRSSMRSSAHFLPGLSAWAREDTGIEAMLGAASNGGFERIPVASSTVSTTSGSAACSSRISSSGASDVTSIHSGSRSGGSGSGSQESLDSNAWANGGHDNDELLTFDELAMFDHDAADNHTPGAANALAPSSHVPGTVSSGHEEADTDGDDDEVLSLGDLADMDDRGEPGTADGDLDEPATWLPAATSADDKHTENMWDVASVGEGGDESSDDREYVEVDAMATSSSNAHAYAFATPTNIPVANYMEVPDAAGLKGDDEYVYLGRDQLAQGGAQTEGNEYSRVYGTARETDVAADSDYFEPRGGDDDYSHDGSAWRPGNDPVYGFVVGGCGSDAAGDGDDTDTETVTANSGQDSDDGDPDDDDDDVLELSDLAMYDTLDVSTMASAQWLADGQDAGPSSTRDRRDRIEEQHIYDKLKRR</sequence>
<dbReference type="GeneID" id="16069548"/>
<feature type="domain" description="TNFR-Cys" evidence="11">
    <location>
        <begin position="1350"/>
        <end position="1394"/>
    </location>
</feature>
<keyword evidence="13" id="KW-1185">Reference proteome</keyword>
<keyword evidence="5 8" id="KW-1015">Disulfide bond</keyword>
<gene>
    <name evidence="12" type="ORF">PTSG_10095</name>
</gene>
<feature type="compositionally biased region" description="Low complexity" evidence="9">
    <location>
        <begin position="2214"/>
        <end position="2241"/>
    </location>
</feature>
<feature type="disulfide bond" evidence="8">
    <location>
        <begin position="418"/>
        <end position="436"/>
    </location>
</feature>
<dbReference type="RefSeq" id="XP_004989006.1">
    <property type="nucleotide sequence ID" value="XM_004988949.1"/>
</dbReference>
<dbReference type="SUPFAM" id="SSF57184">
    <property type="entry name" value="Growth factor receptor domain"/>
    <property type="match status" value="2"/>
</dbReference>
<feature type="disulfide bond" evidence="8">
    <location>
        <begin position="875"/>
        <end position="893"/>
    </location>
</feature>
<feature type="repeat" description="TNFR-Cys" evidence="8">
    <location>
        <begin position="1852"/>
        <end position="1897"/>
    </location>
</feature>
<feature type="domain" description="TNFR-Cys" evidence="11">
    <location>
        <begin position="950"/>
        <end position="996"/>
    </location>
</feature>
<evidence type="ECO:0000256" key="5">
    <source>
        <dbReference type="ARBA" id="ARBA00023157"/>
    </source>
</evidence>
<feature type="repeat" description="TNFR-Cys" evidence="8">
    <location>
        <begin position="519"/>
        <end position="557"/>
    </location>
</feature>
<feature type="repeat" description="TNFR-Cys" evidence="8">
    <location>
        <begin position="339"/>
        <end position="382"/>
    </location>
</feature>
<feature type="compositionally biased region" description="Basic and acidic residues" evidence="9">
    <location>
        <begin position="2566"/>
        <end position="2585"/>
    </location>
</feature>
<dbReference type="Pfam" id="PF00020">
    <property type="entry name" value="TNFR_c6"/>
    <property type="match status" value="5"/>
</dbReference>
<feature type="domain" description="TNFR-Cys" evidence="11">
    <location>
        <begin position="1613"/>
        <end position="1653"/>
    </location>
</feature>
<feature type="disulfide bond" evidence="8">
    <location>
        <begin position="921"/>
        <end position="934"/>
    </location>
</feature>
<dbReference type="OrthoDB" id="300641at2759"/>
<feature type="domain" description="TNFR-Cys" evidence="11">
    <location>
        <begin position="899"/>
        <end position="942"/>
    </location>
</feature>
<dbReference type="CDD" id="cd00064">
    <property type="entry name" value="FU"/>
    <property type="match status" value="3"/>
</dbReference>
<reference evidence="12" key="1">
    <citation type="submission" date="2009-08" db="EMBL/GenBank/DDBJ databases">
        <title>Annotation of Salpingoeca rosetta.</title>
        <authorList>
            <consortium name="The Broad Institute Genome Sequencing Platform"/>
            <person name="Russ C."/>
            <person name="Cuomo C."/>
            <person name="Burger G."/>
            <person name="Gray M.W."/>
            <person name="Holland P.W.H."/>
            <person name="King N."/>
            <person name="Lang F.B.F."/>
            <person name="Roger A.J."/>
            <person name="Ruiz-Trillo I."/>
            <person name="Young S.K."/>
            <person name="Zeng Q."/>
            <person name="Gargeya S."/>
            <person name="Alvarado L."/>
            <person name="Berlin A."/>
            <person name="Chapman S.B."/>
            <person name="Chen Z."/>
            <person name="Freedman E."/>
            <person name="Gellesch M."/>
            <person name="Goldberg J."/>
            <person name="Griggs A."/>
            <person name="Gujja S."/>
            <person name="Heilman E."/>
            <person name="Heiman D."/>
            <person name="Howarth C."/>
            <person name="Mehta T."/>
            <person name="Neiman D."/>
            <person name="Pearson M."/>
            <person name="Roberts A."/>
            <person name="Saif S."/>
            <person name="Shea T."/>
            <person name="Shenoy N."/>
            <person name="Sisk P."/>
            <person name="Stolte C."/>
            <person name="Sykes S."/>
            <person name="White J."/>
            <person name="Yandava C."/>
            <person name="Haas B."/>
            <person name="Nusbaum C."/>
            <person name="Birren B."/>
        </authorList>
    </citation>
    <scope>NUCLEOTIDE SEQUENCE [LARGE SCALE GENOMIC DNA]</scope>
    <source>
        <strain evidence="12">ATCC 50818</strain>
    </source>
</reference>
<feature type="domain" description="TNFR-Cys" evidence="11">
    <location>
        <begin position="1852"/>
        <end position="1897"/>
    </location>
</feature>
<comment type="subcellular location">
    <subcellularLocation>
        <location evidence="1">Membrane</location>
    </subcellularLocation>
</comment>
<feature type="region of interest" description="Disordered" evidence="9">
    <location>
        <begin position="2494"/>
        <end position="2532"/>
    </location>
</feature>
<evidence type="ECO:0000256" key="8">
    <source>
        <dbReference type="PROSITE-ProRule" id="PRU00206"/>
    </source>
</evidence>
<dbReference type="Gene3D" id="2.10.220.10">
    <property type="entry name" value="Hormone Receptor, Insulin-like Growth Factor Receptor 1, Chain A, domain 2"/>
    <property type="match status" value="2"/>
</dbReference>
<dbReference type="CDD" id="cd00185">
    <property type="entry name" value="TNFRSF"/>
    <property type="match status" value="1"/>
</dbReference>
<dbReference type="GO" id="GO:0016020">
    <property type="term" value="C:membrane"/>
    <property type="evidence" value="ECO:0007669"/>
    <property type="project" value="UniProtKB-SubCell"/>
</dbReference>
<keyword evidence="4" id="KW-0472">Membrane</keyword>
<dbReference type="InterPro" id="IPR006212">
    <property type="entry name" value="Furin_repeat"/>
</dbReference>
<feature type="domain" description="TNFR-Cys" evidence="11">
    <location>
        <begin position="807"/>
        <end position="851"/>
    </location>
</feature>
<keyword evidence="3" id="KW-0677">Repeat</keyword>
<dbReference type="Gene3D" id="2.10.50.10">
    <property type="entry name" value="Tumor Necrosis Factor Receptor, subunit A, domain 2"/>
    <property type="match status" value="10"/>
</dbReference>
<feature type="compositionally biased region" description="Basic and acidic residues" evidence="9">
    <location>
        <begin position="2465"/>
        <end position="2476"/>
    </location>
</feature>
<proteinExistence type="predicted"/>
<dbReference type="InParanoid" id="F2UPH0"/>
<feature type="disulfide bond" evidence="8">
    <location>
        <begin position="1421"/>
        <end position="1434"/>
    </location>
</feature>
<feature type="domain" description="TNFR-Cys" evidence="11">
    <location>
        <begin position="1779"/>
        <end position="1823"/>
    </location>
</feature>
<dbReference type="PANTHER" id="PTHR46330:SF6">
    <property type="entry name" value="HEMATOPOIETIC DEATH RECEPTOR-RELATED"/>
    <property type="match status" value="1"/>
</dbReference>
<feature type="region of interest" description="Disordered" evidence="9">
    <location>
        <begin position="2555"/>
        <end position="2585"/>
    </location>
</feature>
<feature type="disulfide bond" evidence="8">
    <location>
        <begin position="784"/>
        <end position="802"/>
    </location>
</feature>
<evidence type="ECO:0000256" key="3">
    <source>
        <dbReference type="ARBA" id="ARBA00022737"/>
    </source>
</evidence>
<feature type="disulfide bond" evidence="8">
    <location>
        <begin position="1424"/>
        <end position="1442"/>
    </location>
</feature>
<keyword evidence="6" id="KW-0675">Receptor</keyword>
<dbReference type="InterPro" id="IPR052491">
    <property type="entry name" value="TNFRSF10"/>
</dbReference>
<dbReference type="InterPro" id="IPR001368">
    <property type="entry name" value="TNFR/NGFR_Cys_rich_reg"/>
</dbReference>
<dbReference type="KEGG" id="sre:PTSG_10095"/>
<evidence type="ECO:0000259" key="11">
    <source>
        <dbReference type="PROSITE" id="PS50050"/>
    </source>
</evidence>
<feature type="signal peptide" evidence="10">
    <location>
        <begin position="1"/>
        <end position="33"/>
    </location>
</feature>
<feature type="repeat" description="TNFR-Cys" evidence="8">
    <location>
        <begin position="1350"/>
        <end position="1394"/>
    </location>
</feature>
<feature type="region of interest" description="Disordered" evidence="9">
    <location>
        <begin position="2460"/>
        <end position="2482"/>
    </location>
</feature>
<feature type="repeat" description="TNFR-Cys" evidence="8">
    <location>
        <begin position="749"/>
        <end position="802"/>
    </location>
</feature>
<evidence type="ECO:0000313" key="12">
    <source>
        <dbReference type="EMBL" id="EGD79525.1"/>
    </source>
</evidence>
<feature type="repeat" description="TNFR-Cys" evidence="8">
    <location>
        <begin position="611"/>
        <end position="651"/>
    </location>
</feature>
<feature type="disulfide bond" evidence="8">
    <location>
        <begin position="364"/>
        <end position="382"/>
    </location>
</feature>
<dbReference type="eggNOG" id="KOG3525">
    <property type="taxonomic scope" value="Eukaryota"/>
</dbReference>
<comment type="caution">
    <text evidence="8">Lacks conserved residue(s) required for the propagation of feature annotation.</text>
</comment>
<dbReference type="SMART" id="SM00208">
    <property type="entry name" value="TNFR"/>
    <property type="match status" value="25"/>
</dbReference>
<keyword evidence="2 10" id="KW-0732">Signal</keyword>
<feature type="repeat" description="TNFR-Cys" evidence="8">
    <location>
        <begin position="853"/>
        <end position="893"/>
    </location>
</feature>
<evidence type="ECO:0000256" key="2">
    <source>
        <dbReference type="ARBA" id="ARBA00022729"/>
    </source>
</evidence>
<feature type="disulfide bond" evidence="8">
    <location>
        <begin position="833"/>
        <end position="851"/>
    </location>
</feature>
<protein>
    <recommendedName>
        <fullName evidence="11">TNFR-Cys domain-containing protein</fullName>
    </recommendedName>
</protein>
<evidence type="ECO:0000256" key="6">
    <source>
        <dbReference type="ARBA" id="ARBA00023170"/>
    </source>
</evidence>
<evidence type="ECO:0000256" key="7">
    <source>
        <dbReference type="ARBA" id="ARBA00023180"/>
    </source>
</evidence>
<accession>F2UPH0</accession>
<feature type="repeat" description="TNFR-Cys" evidence="8">
    <location>
        <begin position="950"/>
        <end position="996"/>
    </location>
</feature>